<dbReference type="GO" id="GO:0004385">
    <property type="term" value="F:GMP kinase activity"/>
    <property type="evidence" value="ECO:0007669"/>
    <property type="project" value="TreeGrafter"/>
</dbReference>
<gene>
    <name evidence="5" type="ORF">M153_3024000570</name>
</gene>
<dbReference type="PROSITE" id="PS00856">
    <property type="entry name" value="GUANYLATE_KINASE_1"/>
    <property type="match status" value="1"/>
</dbReference>
<dbReference type="SMART" id="SM00072">
    <property type="entry name" value="GuKc"/>
    <property type="match status" value="1"/>
</dbReference>
<dbReference type="CDD" id="cd00071">
    <property type="entry name" value="GMPK"/>
    <property type="match status" value="1"/>
</dbReference>
<comment type="similarity">
    <text evidence="1">Belongs to the guanylate kinase family.</text>
</comment>
<dbReference type="SUPFAM" id="SSF52540">
    <property type="entry name" value="P-loop containing nucleoside triphosphate hydrolases"/>
    <property type="match status" value="1"/>
</dbReference>
<dbReference type="Pfam" id="PF00625">
    <property type="entry name" value="Guanylate_kin"/>
    <property type="match status" value="1"/>
</dbReference>
<dbReference type="InterPro" id="IPR008144">
    <property type="entry name" value="Guanylate_kin-like_dom"/>
</dbReference>
<dbReference type="Proteomes" id="UP000051530">
    <property type="component" value="Unassembled WGS sequence"/>
</dbReference>
<dbReference type="PROSITE" id="PS50052">
    <property type="entry name" value="GUANYLATE_KINASE_2"/>
    <property type="match status" value="1"/>
</dbReference>
<keyword evidence="2" id="KW-0808">Transferase</keyword>
<dbReference type="InterPro" id="IPR008145">
    <property type="entry name" value="GK/Ca_channel_bsu"/>
</dbReference>
<evidence type="ECO:0000256" key="1">
    <source>
        <dbReference type="ARBA" id="ARBA00005790"/>
    </source>
</evidence>
<dbReference type="InterPro" id="IPR020590">
    <property type="entry name" value="Guanylate_kinase_CS"/>
</dbReference>
<proteinExistence type="inferred from homology"/>
<protein>
    <submittedName>
        <fullName evidence="5">Guanylate kinase</fullName>
    </submittedName>
</protein>
<reference evidence="5 6" key="1">
    <citation type="submission" date="2015-07" db="EMBL/GenBank/DDBJ databases">
        <title>The genome of Pseudoloma neurophilia, a relevant intracellular parasite of the zebrafish.</title>
        <authorList>
            <person name="Ndikumana S."/>
            <person name="Pelin A."/>
            <person name="Sanders J."/>
            <person name="Corradi N."/>
        </authorList>
    </citation>
    <scope>NUCLEOTIDE SEQUENCE [LARGE SCALE GENOMIC DNA]</scope>
    <source>
        <strain evidence="5 6">MK1</strain>
    </source>
</reference>
<evidence type="ECO:0000313" key="6">
    <source>
        <dbReference type="Proteomes" id="UP000051530"/>
    </source>
</evidence>
<evidence type="ECO:0000313" key="5">
    <source>
        <dbReference type="EMBL" id="KRH92745.1"/>
    </source>
</evidence>
<name>A0A0R0LTF0_9MICR</name>
<feature type="domain" description="Guanylate kinase-like" evidence="4">
    <location>
        <begin position="1"/>
        <end position="174"/>
    </location>
</feature>
<dbReference type="PANTHER" id="PTHR23117">
    <property type="entry name" value="GUANYLATE KINASE-RELATED"/>
    <property type="match status" value="1"/>
</dbReference>
<evidence type="ECO:0000259" key="4">
    <source>
        <dbReference type="PROSITE" id="PS50052"/>
    </source>
</evidence>
<keyword evidence="3 5" id="KW-0418">Kinase</keyword>
<comment type="caution">
    <text evidence="5">The sequence shown here is derived from an EMBL/GenBank/DDBJ whole genome shotgun (WGS) entry which is preliminary data.</text>
</comment>
<sequence>MVLILISGTSGSGKSTIIKWLLKNIKDISLSISHTTRLPRENELNGRDYHFISKGNFLKMIEGGKFYEWAEYDHNFYGTAFDELNKTKIVILDVEREGSLKFKEFKTCKIFLKNTKEVITERLLKRYNNDLEKVKKRIKYFEKDQENANSGIFDHIIITDNFDSNCKEIYKIIENFIKKSTI</sequence>
<dbReference type="GO" id="GO:0005829">
    <property type="term" value="C:cytosol"/>
    <property type="evidence" value="ECO:0007669"/>
    <property type="project" value="TreeGrafter"/>
</dbReference>
<dbReference type="AlphaFoldDB" id="A0A0R0LTF0"/>
<organism evidence="5 6">
    <name type="scientific">Pseudoloma neurophilia</name>
    <dbReference type="NCBI Taxonomy" id="146866"/>
    <lineage>
        <taxon>Eukaryota</taxon>
        <taxon>Fungi</taxon>
        <taxon>Fungi incertae sedis</taxon>
        <taxon>Microsporidia</taxon>
        <taxon>Pseudoloma</taxon>
    </lineage>
</organism>
<accession>A0A0R0LTF0</accession>
<dbReference type="PANTHER" id="PTHR23117:SF13">
    <property type="entry name" value="GUANYLATE KINASE"/>
    <property type="match status" value="1"/>
</dbReference>
<dbReference type="OrthoDB" id="6334211at2759"/>
<dbReference type="EMBL" id="LGUB01000709">
    <property type="protein sequence ID" value="KRH92745.1"/>
    <property type="molecule type" value="Genomic_DNA"/>
</dbReference>
<evidence type="ECO:0000256" key="2">
    <source>
        <dbReference type="ARBA" id="ARBA00022679"/>
    </source>
</evidence>
<evidence type="ECO:0000256" key="3">
    <source>
        <dbReference type="ARBA" id="ARBA00022777"/>
    </source>
</evidence>
<dbReference type="InterPro" id="IPR027417">
    <property type="entry name" value="P-loop_NTPase"/>
</dbReference>
<keyword evidence="6" id="KW-1185">Reference proteome</keyword>
<dbReference type="Gene3D" id="3.40.50.300">
    <property type="entry name" value="P-loop containing nucleotide triphosphate hydrolases"/>
    <property type="match status" value="1"/>
</dbReference>
<dbReference type="VEuPathDB" id="MicrosporidiaDB:M153_3024000570"/>
<dbReference type="FunFam" id="3.30.63.10:FF:000002">
    <property type="entry name" value="Guanylate kinase 1"/>
    <property type="match status" value="1"/>
</dbReference>